<dbReference type="PANTHER" id="PTHR43245:SF13">
    <property type="entry name" value="UDP-D-APIOSE_UDP-D-XYLOSE SYNTHASE 2"/>
    <property type="match status" value="1"/>
</dbReference>
<feature type="domain" description="NAD-dependent epimerase/dehydratase" evidence="1">
    <location>
        <begin position="6"/>
        <end position="239"/>
    </location>
</feature>
<reference evidence="3" key="1">
    <citation type="journal article" date="2019" name="Int. J. Syst. Evol. Microbiol.">
        <title>The Global Catalogue of Microorganisms (GCM) 10K type strain sequencing project: providing services to taxonomists for standard genome sequencing and annotation.</title>
        <authorList>
            <consortium name="The Broad Institute Genomics Platform"/>
            <consortium name="The Broad Institute Genome Sequencing Center for Infectious Disease"/>
            <person name="Wu L."/>
            <person name="Ma J."/>
        </authorList>
    </citation>
    <scope>NUCLEOTIDE SEQUENCE [LARGE SCALE GENOMIC DNA]</scope>
    <source>
        <strain evidence="3">JCM 17027</strain>
    </source>
</reference>
<dbReference type="SUPFAM" id="SSF51735">
    <property type="entry name" value="NAD(P)-binding Rossmann-fold domains"/>
    <property type="match status" value="1"/>
</dbReference>
<keyword evidence="3" id="KW-1185">Reference proteome</keyword>
<dbReference type="Proteomes" id="UP001500034">
    <property type="component" value="Unassembled WGS sequence"/>
</dbReference>
<dbReference type="PANTHER" id="PTHR43245">
    <property type="entry name" value="BIFUNCTIONAL POLYMYXIN RESISTANCE PROTEIN ARNA"/>
    <property type="match status" value="1"/>
</dbReference>
<dbReference type="EMBL" id="BAABCQ010000138">
    <property type="protein sequence ID" value="GAA4000341.1"/>
    <property type="molecule type" value="Genomic_DNA"/>
</dbReference>
<dbReference type="InterPro" id="IPR001509">
    <property type="entry name" value="Epimerase_deHydtase"/>
</dbReference>
<organism evidence="2 3">
    <name type="scientific">Streptomyces marokkonensis</name>
    <dbReference type="NCBI Taxonomy" id="324855"/>
    <lineage>
        <taxon>Bacteria</taxon>
        <taxon>Bacillati</taxon>
        <taxon>Actinomycetota</taxon>
        <taxon>Actinomycetes</taxon>
        <taxon>Kitasatosporales</taxon>
        <taxon>Streptomycetaceae</taxon>
        <taxon>Streptomyces</taxon>
    </lineage>
</organism>
<dbReference type="Pfam" id="PF01370">
    <property type="entry name" value="Epimerase"/>
    <property type="match status" value="1"/>
</dbReference>
<evidence type="ECO:0000259" key="1">
    <source>
        <dbReference type="Pfam" id="PF01370"/>
    </source>
</evidence>
<dbReference type="Gene3D" id="3.40.50.720">
    <property type="entry name" value="NAD(P)-binding Rossmann-like Domain"/>
    <property type="match status" value="1"/>
</dbReference>
<protein>
    <submittedName>
        <fullName evidence="2">UDP-glucose 4-epimerase GalE</fullName>
    </submittedName>
</protein>
<name>A0ABP7RPI9_9ACTN</name>
<dbReference type="RefSeq" id="WP_345595969.1">
    <property type="nucleotide sequence ID" value="NZ_BAABCQ010000138.1"/>
</dbReference>
<accession>A0ABP7RPI9</accession>
<comment type="caution">
    <text evidence="2">The sequence shown here is derived from an EMBL/GenBank/DDBJ whole genome shotgun (WGS) entry which is preliminary data.</text>
</comment>
<evidence type="ECO:0000313" key="2">
    <source>
        <dbReference type="EMBL" id="GAA4000341.1"/>
    </source>
</evidence>
<dbReference type="InterPro" id="IPR050177">
    <property type="entry name" value="Lipid_A_modif_metabolic_enz"/>
</dbReference>
<proteinExistence type="predicted"/>
<gene>
    <name evidence="2" type="primary">galE_3</name>
    <name evidence="2" type="ORF">GCM10022384_54140</name>
</gene>
<dbReference type="InterPro" id="IPR036291">
    <property type="entry name" value="NAD(P)-bd_dom_sf"/>
</dbReference>
<sequence>MSGRRVVVLGATGFVGRHVAQACAAAGHGVLAVSRSPSRTPHGRVVPLDLARATTAELAAFLAAHRPDVVVNAAGSVWQADPSRMRELNEAFVHRLVTALARQTAPVRLVHLGSVHEYGPTRAGVLLTESLEPAPAGVYGRTKLRGTRWVLAAARDGLDAVTLRVANACGPGAPPQSLLGKVAGELARQAAQGGRPAVLRLSALTARRDFVDVRDVAAAVLAAALAPGDAVGGRVINIGRGQAVAVRSLVDRLIELGGPGTRLMEDGPPDGTRAVAEWQQTDITTARRLLAWCPTRTLDASLRDLLESLQPQRTARAPAGLLPS</sequence>
<evidence type="ECO:0000313" key="3">
    <source>
        <dbReference type="Proteomes" id="UP001500034"/>
    </source>
</evidence>